<keyword evidence="2" id="KW-1185">Reference proteome</keyword>
<dbReference type="KEGG" id="fro:AALO17_01180"/>
<proteinExistence type="predicted"/>
<sequence length="61" mass="7259">MRQTRNSCHLTEKSGKDARANRDWVEKPEAWLSIPERLLSNIRRFFKMNIHATGKSEWMPC</sequence>
<dbReference type="EMBL" id="CP011391">
    <property type="protein sequence ID" value="AMK53252.1"/>
    <property type="molecule type" value="Genomic_DNA"/>
</dbReference>
<protein>
    <submittedName>
        <fullName evidence="1">Uncharacterized protein</fullName>
    </submittedName>
</protein>
<dbReference type="Proteomes" id="UP000069771">
    <property type="component" value="Chromosome"/>
</dbReference>
<name>A0A140DRH5_9FIRM</name>
<accession>A0A140DRH5</accession>
<dbReference type="STRING" id="1702221.AALO17_01180"/>
<organism evidence="1 2">
    <name type="scientific">Faecalibaculum rodentium</name>
    <dbReference type="NCBI Taxonomy" id="1702221"/>
    <lineage>
        <taxon>Bacteria</taxon>
        <taxon>Bacillati</taxon>
        <taxon>Bacillota</taxon>
        <taxon>Erysipelotrichia</taxon>
        <taxon>Erysipelotrichales</taxon>
        <taxon>Erysipelotrichaceae</taxon>
        <taxon>Faecalibaculum</taxon>
    </lineage>
</organism>
<evidence type="ECO:0000313" key="2">
    <source>
        <dbReference type="Proteomes" id="UP000069771"/>
    </source>
</evidence>
<reference evidence="1 2" key="1">
    <citation type="journal article" date="2016" name="Gut Pathog.">
        <title>Whole genome sequencing of "Faecalibaculum rodentium" ALO17, isolated from C57BL/6J laboratory mouse feces.</title>
        <authorList>
            <person name="Lim S."/>
            <person name="Chang D.H."/>
            <person name="Ahn S."/>
            <person name="Kim B.C."/>
        </authorList>
    </citation>
    <scope>NUCLEOTIDE SEQUENCE [LARGE SCALE GENOMIC DNA]</scope>
    <source>
        <strain evidence="1 2">Alo17</strain>
    </source>
</reference>
<evidence type="ECO:0000313" key="1">
    <source>
        <dbReference type="EMBL" id="AMK53252.1"/>
    </source>
</evidence>
<gene>
    <name evidence="1" type="ORF">AALO17_01180</name>
</gene>
<dbReference type="AlphaFoldDB" id="A0A140DRH5"/>